<dbReference type="PANTHER" id="PTHR12993">
    <property type="entry name" value="N-ACETYLGLUCOSAMINYL-PHOSPHATIDYLINOSITOL DE-N-ACETYLASE-RELATED"/>
    <property type="match status" value="1"/>
</dbReference>
<protein>
    <submittedName>
        <fullName evidence="1">N-acetylglucosaminyl deacetylase, LmbE family</fullName>
    </submittedName>
</protein>
<dbReference type="Proteomes" id="UP000186917">
    <property type="component" value="Unassembled WGS sequence"/>
</dbReference>
<dbReference type="Pfam" id="PF02585">
    <property type="entry name" value="PIG-L"/>
    <property type="match status" value="1"/>
</dbReference>
<keyword evidence="2" id="KW-1185">Reference proteome</keyword>
<sequence length="300" mass="33651">MTKLLFISPHLDDVVLSCGAYIASVAGTTAAVTIASVFTSSGEQDDAVVNALYEVRRNDDIRAAALLGATAIHLGFADAPLRNSHYHNFNTLLFHHQLPEQELPVAERIAARLQSLVQTLQPDVVYFPLGVGGHIDHQVVYASSKMITHATIRWYEDLPYAWLPGWSMVRMTQLQGVPDTATAYGSFEAPAVTASTLRFITSYISSEEDKARSYAMWQHEWGLLRQPYQHVLQWQLPDGMYARQAHSMPLHSVLAKADAISCYDTEWPALFGEEKQDIEKTLLAAIHDNQYQELFWCKTE</sequence>
<dbReference type="SUPFAM" id="SSF102588">
    <property type="entry name" value="LmbE-like"/>
    <property type="match status" value="1"/>
</dbReference>
<dbReference type="Gene3D" id="3.40.50.10320">
    <property type="entry name" value="LmbE-like"/>
    <property type="match status" value="1"/>
</dbReference>
<dbReference type="GO" id="GO:0016811">
    <property type="term" value="F:hydrolase activity, acting on carbon-nitrogen (but not peptide) bonds, in linear amides"/>
    <property type="evidence" value="ECO:0007669"/>
    <property type="project" value="TreeGrafter"/>
</dbReference>
<dbReference type="EMBL" id="FTOR01000001">
    <property type="protein sequence ID" value="SIS59647.1"/>
    <property type="molecule type" value="Genomic_DNA"/>
</dbReference>
<reference evidence="2" key="1">
    <citation type="submission" date="2017-01" db="EMBL/GenBank/DDBJ databases">
        <authorList>
            <person name="Varghese N."/>
            <person name="Submissions S."/>
        </authorList>
    </citation>
    <scope>NUCLEOTIDE SEQUENCE [LARGE SCALE GENOMIC DNA]</scope>
    <source>
        <strain evidence="2">DSM 21054</strain>
    </source>
</reference>
<dbReference type="STRING" id="477680.SAMN05421788_101128"/>
<accession>A0A173MMR2</accession>
<dbReference type="InterPro" id="IPR003737">
    <property type="entry name" value="GlcNAc_PI_deacetylase-related"/>
</dbReference>
<dbReference type="PANTHER" id="PTHR12993:SF29">
    <property type="entry name" value="BLR3841 PROTEIN"/>
    <property type="match status" value="1"/>
</dbReference>
<gene>
    <name evidence="1" type="ORF">SAMN05421788_101128</name>
</gene>
<organism evidence="1 2">
    <name type="scientific">Filimonas lacunae</name>
    <dbReference type="NCBI Taxonomy" id="477680"/>
    <lineage>
        <taxon>Bacteria</taxon>
        <taxon>Pseudomonadati</taxon>
        <taxon>Bacteroidota</taxon>
        <taxon>Chitinophagia</taxon>
        <taxon>Chitinophagales</taxon>
        <taxon>Chitinophagaceae</taxon>
        <taxon>Filimonas</taxon>
    </lineage>
</organism>
<evidence type="ECO:0000313" key="1">
    <source>
        <dbReference type="EMBL" id="SIS59647.1"/>
    </source>
</evidence>
<dbReference type="OrthoDB" id="9790023at2"/>
<proteinExistence type="predicted"/>
<dbReference type="RefSeq" id="WP_076374671.1">
    <property type="nucleotide sequence ID" value="NZ_AP017422.1"/>
</dbReference>
<evidence type="ECO:0000313" key="2">
    <source>
        <dbReference type="Proteomes" id="UP000186917"/>
    </source>
</evidence>
<name>A0A173MMR2_9BACT</name>
<dbReference type="InterPro" id="IPR024078">
    <property type="entry name" value="LmbE-like_dom_sf"/>
</dbReference>
<dbReference type="KEGG" id="fln:FLA_4715"/>
<dbReference type="AlphaFoldDB" id="A0A173MMR2"/>